<organism evidence="4 5">
    <name type="scientific">Cyphellophora attinorum</name>
    <dbReference type="NCBI Taxonomy" id="1664694"/>
    <lineage>
        <taxon>Eukaryota</taxon>
        <taxon>Fungi</taxon>
        <taxon>Dikarya</taxon>
        <taxon>Ascomycota</taxon>
        <taxon>Pezizomycotina</taxon>
        <taxon>Eurotiomycetes</taxon>
        <taxon>Chaetothyriomycetidae</taxon>
        <taxon>Chaetothyriales</taxon>
        <taxon>Cyphellophoraceae</taxon>
        <taxon>Cyphellophora</taxon>
    </lineage>
</organism>
<keyword evidence="2" id="KW-0812">Transmembrane</keyword>
<evidence type="ECO:0000256" key="2">
    <source>
        <dbReference type="SAM" id="Phobius"/>
    </source>
</evidence>
<dbReference type="OrthoDB" id="4224298at2759"/>
<evidence type="ECO:0000313" key="4">
    <source>
        <dbReference type="EMBL" id="KPI45428.1"/>
    </source>
</evidence>
<keyword evidence="2" id="KW-0472">Membrane</keyword>
<evidence type="ECO:0008006" key="6">
    <source>
        <dbReference type="Google" id="ProtNLM"/>
    </source>
</evidence>
<feature type="chain" id="PRO_5013380031" description="Apple domain-containing protein" evidence="3">
    <location>
        <begin position="16"/>
        <end position="441"/>
    </location>
</feature>
<evidence type="ECO:0000256" key="3">
    <source>
        <dbReference type="SAM" id="SignalP"/>
    </source>
</evidence>
<dbReference type="CDD" id="cd12087">
    <property type="entry name" value="TM_EGFR-like"/>
    <property type="match status" value="1"/>
</dbReference>
<accession>A0A0N0NRS3</accession>
<keyword evidence="2" id="KW-1133">Transmembrane helix</keyword>
<dbReference type="GeneID" id="28734908"/>
<proteinExistence type="predicted"/>
<keyword evidence="5" id="KW-1185">Reference proteome</keyword>
<dbReference type="AlphaFoldDB" id="A0A0N0NRS3"/>
<feature type="signal peptide" evidence="3">
    <location>
        <begin position="1"/>
        <end position="15"/>
    </location>
</feature>
<gene>
    <name evidence="4" type="ORF">AB675_301</name>
</gene>
<protein>
    <recommendedName>
        <fullName evidence="6">Apple domain-containing protein</fullName>
    </recommendedName>
</protein>
<reference evidence="4 5" key="1">
    <citation type="submission" date="2015-06" db="EMBL/GenBank/DDBJ databases">
        <title>Draft genome of the ant-associated black yeast Phialophora attae CBS 131958.</title>
        <authorList>
            <person name="Moreno L.F."/>
            <person name="Stielow B.J."/>
            <person name="de Hoog S."/>
            <person name="Vicente V.A."/>
            <person name="Weiss V.A."/>
            <person name="de Vries M."/>
            <person name="Cruz L.M."/>
            <person name="Souza E.M."/>
        </authorList>
    </citation>
    <scope>NUCLEOTIDE SEQUENCE [LARGE SCALE GENOMIC DNA]</scope>
    <source>
        <strain evidence="4 5">CBS 131958</strain>
    </source>
</reference>
<dbReference type="RefSeq" id="XP_018005391.1">
    <property type="nucleotide sequence ID" value="XM_018143038.1"/>
</dbReference>
<feature type="region of interest" description="Disordered" evidence="1">
    <location>
        <begin position="373"/>
        <end position="441"/>
    </location>
</feature>
<feature type="transmembrane region" description="Helical" evidence="2">
    <location>
        <begin position="341"/>
        <end position="364"/>
    </location>
</feature>
<sequence>MIFRLTYALLGLAEAASTHLNQFASRADCVNGTVHTEIGLDFRIQCQTRVIAATVRDVERDDFDACLEWCSEQARPTAQVCGWSIDEQRCYLKEKTSFTQALEYSPDNITMFADSAALENRTSDCPYVNGTTQVDENGLQYQIYCQTDYPGNDFGCTDCSPGSSNLSITPFHTDTLLECMNICSWNDPLCYGAVWLGNLVGGYRNCFHKKTNVSNDLSEIVRNTNVTFAMAVLPLANIQCTDTIYTSPSGAAFNRSCGTNGDGPLLERIHAVDFEGCMNACADYQPQHGDDRCATVEYNPTSESGFLNCNLRPYLSSVTPDPDWRTARMISNDNSSPSRTWIAGAAVGPAVGVALVGALLFWWYRRRKAKNDSKAKASEAEALTPANGIHRDKPAALPPYSVSKPELDSQSTQLLPEMSPRKTPVAELPGSIGSPGQSASR</sequence>
<evidence type="ECO:0000256" key="1">
    <source>
        <dbReference type="SAM" id="MobiDB-lite"/>
    </source>
</evidence>
<name>A0A0N0NRS3_9EURO</name>
<dbReference type="Proteomes" id="UP000038010">
    <property type="component" value="Unassembled WGS sequence"/>
</dbReference>
<comment type="caution">
    <text evidence="4">The sequence shown here is derived from an EMBL/GenBank/DDBJ whole genome shotgun (WGS) entry which is preliminary data.</text>
</comment>
<dbReference type="EMBL" id="LFJN01000001">
    <property type="protein sequence ID" value="KPI45428.1"/>
    <property type="molecule type" value="Genomic_DNA"/>
</dbReference>
<dbReference type="STRING" id="1664694.A0A0N0NRS3"/>
<dbReference type="VEuPathDB" id="FungiDB:AB675_301"/>
<evidence type="ECO:0000313" key="5">
    <source>
        <dbReference type="Proteomes" id="UP000038010"/>
    </source>
</evidence>
<keyword evidence="3" id="KW-0732">Signal</keyword>